<accession>A0ABW7ZUR6</accession>
<evidence type="ECO:0000256" key="2">
    <source>
        <dbReference type="SAM" id="Phobius"/>
    </source>
</evidence>
<feature type="transmembrane region" description="Helical" evidence="2">
    <location>
        <begin position="229"/>
        <end position="255"/>
    </location>
</feature>
<gene>
    <name evidence="3" type="ORF">ACIBP4_28890</name>
</gene>
<feature type="region of interest" description="Disordered" evidence="1">
    <location>
        <begin position="107"/>
        <end position="143"/>
    </location>
</feature>
<comment type="caution">
    <text evidence="3">The sequence shown here is derived from an EMBL/GenBank/DDBJ whole genome shotgun (WGS) entry which is preliminary data.</text>
</comment>
<feature type="transmembrane region" description="Helical" evidence="2">
    <location>
        <begin position="158"/>
        <end position="178"/>
    </location>
</feature>
<protein>
    <submittedName>
        <fullName evidence="3">Uncharacterized protein</fullName>
    </submittedName>
</protein>
<dbReference type="Proteomes" id="UP001612812">
    <property type="component" value="Unassembled WGS sequence"/>
</dbReference>
<organism evidence="3 4">
    <name type="scientific">Micromonospora maritima</name>
    <dbReference type="NCBI Taxonomy" id="986711"/>
    <lineage>
        <taxon>Bacteria</taxon>
        <taxon>Bacillati</taxon>
        <taxon>Actinomycetota</taxon>
        <taxon>Actinomycetes</taxon>
        <taxon>Micromonosporales</taxon>
        <taxon>Micromonosporaceae</taxon>
        <taxon>Micromonospora</taxon>
    </lineage>
</organism>
<sequence>MIDASGARPVDRARLRHRALPLAVLGCWLVWATLAWWTAPRSVDAADLERDLAAGRVVTLARAAGWEDRGPWGRRPEPRYAQHGSTVVWARPDGQFRYAYVPAPVPQGGSVEDATDPGPVTDPGPATEPGPGQEADPLADSRARAAVTRHGDSLADTLADAAALLALTIGVGWLLMLVAGPPPVAGSRWYWFWIGLLPYALGVLAWAWRERWRAEAPVTGTRGSGWRGFGGLVVGGILVSMAVAVLGILLGGYVVPGG</sequence>
<keyword evidence="2" id="KW-0812">Transmembrane</keyword>
<feature type="transmembrane region" description="Helical" evidence="2">
    <location>
        <begin position="20"/>
        <end position="39"/>
    </location>
</feature>
<keyword evidence="2" id="KW-1133">Transmembrane helix</keyword>
<evidence type="ECO:0000313" key="3">
    <source>
        <dbReference type="EMBL" id="MFI7266310.1"/>
    </source>
</evidence>
<dbReference type="RefSeq" id="WP_396771352.1">
    <property type="nucleotide sequence ID" value="NZ_JBITLA010000016.1"/>
</dbReference>
<keyword evidence="2" id="KW-0472">Membrane</keyword>
<dbReference type="EMBL" id="JBITLE010000017">
    <property type="protein sequence ID" value="MFI7266310.1"/>
    <property type="molecule type" value="Genomic_DNA"/>
</dbReference>
<evidence type="ECO:0000256" key="1">
    <source>
        <dbReference type="SAM" id="MobiDB-lite"/>
    </source>
</evidence>
<reference evidence="3 4" key="1">
    <citation type="submission" date="2024-10" db="EMBL/GenBank/DDBJ databases">
        <title>The Natural Products Discovery Center: Release of the First 8490 Sequenced Strains for Exploring Actinobacteria Biosynthetic Diversity.</title>
        <authorList>
            <person name="Kalkreuter E."/>
            <person name="Kautsar S.A."/>
            <person name="Yang D."/>
            <person name="Bader C.D."/>
            <person name="Teijaro C.N."/>
            <person name="Fluegel L."/>
            <person name="Davis C.M."/>
            <person name="Simpson J.R."/>
            <person name="Lauterbach L."/>
            <person name="Steele A.D."/>
            <person name="Gui C."/>
            <person name="Meng S."/>
            <person name="Li G."/>
            <person name="Viehrig K."/>
            <person name="Ye F."/>
            <person name="Su P."/>
            <person name="Kiefer A.F."/>
            <person name="Nichols A."/>
            <person name="Cepeda A.J."/>
            <person name="Yan W."/>
            <person name="Fan B."/>
            <person name="Jiang Y."/>
            <person name="Adhikari A."/>
            <person name="Zheng C.-J."/>
            <person name="Schuster L."/>
            <person name="Cowan T.M."/>
            <person name="Smanski M.J."/>
            <person name="Chevrette M.G."/>
            <person name="De Carvalho L.P.S."/>
            <person name="Shen B."/>
        </authorList>
    </citation>
    <scope>NUCLEOTIDE SEQUENCE [LARGE SCALE GENOMIC DNA]</scope>
    <source>
        <strain evidence="3 4">NPDC049845</strain>
    </source>
</reference>
<feature type="transmembrane region" description="Helical" evidence="2">
    <location>
        <begin position="190"/>
        <end position="208"/>
    </location>
</feature>
<name>A0ABW7ZUR6_9ACTN</name>
<keyword evidence="4" id="KW-1185">Reference proteome</keyword>
<evidence type="ECO:0000313" key="4">
    <source>
        <dbReference type="Proteomes" id="UP001612812"/>
    </source>
</evidence>
<proteinExistence type="predicted"/>